<feature type="domain" description="RRM" evidence="9">
    <location>
        <begin position="281"/>
        <end position="373"/>
    </location>
</feature>
<evidence type="ECO:0000256" key="8">
    <source>
        <dbReference type="SAM" id="MobiDB-lite"/>
    </source>
</evidence>
<feature type="region of interest" description="Disordered" evidence="8">
    <location>
        <begin position="257"/>
        <end position="278"/>
    </location>
</feature>
<comment type="subcellular location">
    <subcellularLocation>
        <location evidence="2">Nucleus</location>
        <location evidence="2">Nucleolus</location>
    </subcellularLocation>
</comment>
<protein>
    <recommendedName>
        <fullName evidence="4">Nucleolar protein 12</fullName>
    </recommendedName>
</protein>
<comment type="function">
    <text evidence="1">Involved in pre-25S rRNA processing.</text>
</comment>
<feature type="compositionally biased region" description="Basic and acidic residues" evidence="8">
    <location>
        <begin position="11"/>
        <end position="38"/>
    </location>
</feature>
<dbReference type="GO" id="GO:0005730">
    <property type="term" value="C:nucleolus"/>
    <property type="evidence" value="ECO:0007669"/>
    <property type="project" value="UniProtKB-SubCell"/>
</dbReference>
<feature type="region of interest" description="Disordered" evidence="8">
    <location>
        <begin position="1"/>
        <end position="66"/>
    </location>
</feature>
<evidence type="ECO:0000256" key="6">
    <source>
        <dbReference type="ARBA" id="ARBA00023242"/>
    </source>
</evidence>
<sequence>MANELTPATMTDKKKTTKETEPTPKILHETHQKSKDKNPTSSVGPSSSKSTESFEEKNRRTVFVGNVHIDCVKNKSASRALLEHLLNPSKEESGGLAPQARIESIRYRGIPLATPIGSEPPKDQHGSKRSKAWQDSQAAGGTRPSFDDAAGGSAGRRGAKPLESSETTLPTVKFLTGGQKRKIGYVTGDIHPEAKSCLAYVVIAPPPPPPPSPPSSSTTTSSSHPSAHLSAIELAQLIVAKSDGTSFMDRVIRCDMASQPPSKKTPNNPSSHTIDNKEQRRTLFIGGLDFVEEEDSIRKAVESKLVEEKKGLPEGAATWVERVRVVRDKATSLTKGFAYVLLRTQDAVEEMLALPEGSFKIGKRRVRLQKYLSSGQSSALKRVREPTTKNGEKRGKPNPLNPSQDSTKRPRIDLTKEIQTKYQGPDQSQELALLDKSERKKIKSANQARVERRMLKKQNQLKIKILNSQKSSHKKQEFHNTLKPFKKSVVHKLASIKDTKNNNKNKAFKNKNKSKVESKSSDS</sequence>
<evidence type="ECO:0000313" key="10">
    <source>
        <dbReference type="EMBL" id="KAA1074793.1"/>
    </source>
</evidence>
<comment type="caution">
    <text evidence="10">The sequence shown here is derived from an EMBL/GenBank/DDBJ whole genome shotgun (WGS) entry which is preliminary data.</text>
</comment>
<dbReference type="InterPro" id="IPR000504">
    <property type="entry name" value="RRM_dom"/>
</dbReference>
<organism evidence="10 11">
    <name type="scientific">Puccinia graminis f. sp. tritici</name>
    <dbReference type="NCBI Taxonomy" id="56615"/>
    <lineage>
        <taxon>Eukaryota</taxon>
        <taxon>Fungi</taxon>
        <taxon>Dikarya</taxon>
        <taxon>Basidiomycota</taxon>
        <taxon>Pucciniomycotina</taxon>
        <taxon>Pucciniomycetes</taxon>
        <taxon>Pucciniales</taxon>
        <taxon>Pucciniaceae</taxon>
        <taxon>Puccinia</taxon>
    </lineage>
</organism>
<gene>
    <name evidence="10" type="ORF">PGT21_020769</name>
</gene>
<evidence type="ECO:0000256" key="1">
    <source>
        <dbReference type="ARBA" id="ARBA00002475"/>
    </source>
</evidence>
<feature type="region of interest" description="Disordered" evidence="8">
    <location>
        <begin position="494"/>
        <end position="523"/>
    </location>
</feature>
<feature type="compositionally biased region" description="Basic and acidic residues" evidence="8">
    <location>
        <begin position="382"/>
        <end position="395"/>
    </location>
</feature>
<evidence type="ECO:0000313" key="11">
    <source>
        <dbReference type="Proteomes" id="UP000324748"/>
    </source>
</evidence>
<evidence type="ECO:0000259" key="9">
    <source>
        <dbReference type="PROSITE" id="PS50102"/>
    </source>
</evidence>
<evidence type="ECO:0000256" key="3">
    <source>
        <dbReference type="ARBA" id="ARBA00007077"/>
    </source>
</evidence>
<dbReference type="GO" id="GO:0019843">
    <property type="term" value="F:rRNA binding"/>
    <property type="evidence" value="ECO:0007669"/>
    <property type="project" value="TreeGrafter"/>
</dbReference>
<feature type="compositionally biased region" description="Low complexity" evidence="8">
    <location>
        <begin position="258"/>
        <end position="271"/>
    </location>
</feature>
<dbReference type="Proteomes" id="UP000324748">
    <property type="component" value="Unassembled WGS sequence"/>
</dbReference>
<accession>A0A5B0MF41</accession>
<dbReference type="InterPro" id="IPR012677">
    <property type="entry name" value="Nucleotide-bd_a/b_plait_sf"/>
</dbReference>
<reference evidence="10 11" key="1">
    <citation type="submission" date="2019-05" db="EMBL/GenBank/DDBJ databases">
        <title>Emergence of the Ug99 lineage of the wheat stem rust pathogen through somatic hybridization.</title>
        <authorList>
            <person name="Li F."/>
            <person name="Upadhyaya N.M."/>
            <person name="Sperschneider J."/>
            <person name="Matny O."/>
            <person name="Nguyen-Phuc H."/>
            <person name="Mago R."/>
            <person name="Raley C."/>
            <person name="Miller M.E."/>
            <person name="Silverstein K.A.T."/>
            <person name="Henningsen E."/>
            <person name="Hirsch C.D."/>
            <person name="Visser B."/>
            <person name="Pretorius Z.A."/>
            <person name="Steffenson B.J."/>
            <person name="Schwessinger B."/>
            <person name="Dodds P.N."/>
            <person name="Figueroa M."/>
        </authorList>
    </citation>
    <scope>NUCLEOTIDE SEQUENCE [LARGE SCALE GENOMIC DNA]</scope>
    <source>
        <strain evidence="10">21-0</strain>
    </source>
</reference>
<keyword evidence="11" id="KW-1185">Reference proteome</keyword>
<dbReference type="PROSITE" id="PS50102">
    <property type="entry name" value="RRM"/>
    <property type="match status" value="1"/>
</dbReference>
<dbReference type="Gene3D" id="3.30.70.330">
    <property type="match status" value="1"/>
</dbReference>
<evidence type="ECO:0000256" key="7">
    <source>
        <dbReference type="PROSITE-ProRule" id="PRU00176"/>
    </source>
</evidence>
<evidence type="ECO:0000256" key="4">
    <source>
        <dbReference type="ARBA" id="ARBA00015520"/>
    </source>
</evidence>
<dbReference type="SUPFAM" id="SSF54928">
    <property type="entry name" value="RNA-binding domain, RBD"/>
    <property type="match status" value="1"/>
</dbReference>
<dbReference type="EMBL" id="VSWC01000157">
    <property type="protein sequence ID" value="KAA1074793.1"/>
    <property type="molecule type" value="Genomic_DNA"/>
</dbReference>
<feature type="region of interest" description="Disordered" evidence="8">
    <location>
        <begin position="377"/>
        <end position="411"/>
    </location>
</feature>
<dbReference type="OrthoDB" id="442677at2759"/>
<feature type="compositionally biased region" description="Low complexity" evidence="8">
    <location>
        <begin position="1"/>
        <end position="10"/>
    </location>
</feature>
<evidence type="ECO:0000256" key="5">
    <source>
        <dbReference type="ARBA" id="ARBA00022884"/>
    </source>
</evidence>
<feature type="compositionally biased region" description="Pro residues" evidence="8">
    <location>
        <begin position="204"/>
        <end position="214"/>
    </location>
</feature>
<keyword evidence="6" id="KW-0539">Nucleus</keyword>
<dbReference type="SMART" id="SM00360">
    <property type="entry name" value="RRM"/>
    <property type="match status" value="1"/>
</dbReference>
<comment type="similarity">
    <text evidence="3">Belongs to the RRM RBM34 family.</text>
</comment>
<feature type="compositionally biased region" description="Basic and acidic residues" evidence="8">
    <location>
        <begin position="514"/>
        <end position="523"/>
    </location>
</feature>
<keyword evidence="5 7" id="KW-0694">RNA-binding</keyword>
<dbReference type="PANTHER" id="PTHR23236:SF25">
    <property type="entry name" value="RNA-BINDING PROTEIN 34"/>
    <property type="match status" value="1"/>
</dbReference>
<feature type="compositionally biased region" description="Low complexity" evidence="8">
    <location>
        <begin position="215"/>
        <end position="226"/>
    </location>
</feature>
<name>A0A5B0MF41_PUCGR</name>
<dbReference type="PANTHER" id="PTHR23236">
    <property type="entry name" value="EUKARYOTIC TRANSLATION INITIATION FACTOR 4B/4H"/>
    <property type="match status" value="1"/>
</dbReference>
<dbReference type="InterPro" id="IPR035979">
    <property type="entry name" value="RBD_domain_sf"/>
</dbReference>
<feature type="region of interest" description="Disordered" evidence="8">
    <location>
        <begin position="202"/>
        <end position="227"/>
    </location>
</feature>
<dbReference type="AlphaFoldDB" id="A0A5B0MF41"/>
<evidence type="ECO:0000256" key="2">
    <source>
        <dbReference type="ARBA" id="ARBA00004604"/>
    </source>
</evidence>
<proteinExistence type="inferred from homology"/>
<feature type="region of interest" description="Disordered" evidence="8">
    <location>
        <begin position="112"/>
        <end position="173"/>
    </location>
</feature>
<feature type="compositionally biased region" description="Low complexity" evidence="8">
    <location>
        <begin position="41"/>
        <end position="51"/>
    </location>
</feature>
<dbReference type="GO" id="GO:0000463">
    <property type="term" value="P:maturation of LSU-rRNA from tricistronic rRNA transcript (SSU-rRNA, 5.8S rRNA, LSU-rRNA)"/>
    <property type="evidence" value="ECO:0007669"/>
    <property type="project" value="TreeGrafter"/>
</dbReference>